<dbReference type="PROSITE" id="PS50126">
    <property type="entry name" value="S1"/>
    <property type="match status" value="4"/>
</dbReference>
<dbReference type="GO" id="GO:0003735">
    <property type="term" value="F:structural constituent of ribosome"/>
    <property type="evidence" value="ECO:0007669"/>
    <property type="project" value="TreeGrafter"/>
</dbReference>
<feature type="region of interest" description="Disordered" evidence="7">
    <location>
        <begin position="457"/>
        <end position="500"/>
    </location>
</feature>
<dbReference type="InterPro" id="IPR035104">
    <property type="entry name" value="Ribosomal_protein_S1-like"/>
</dbReference>
<comment type="similarity">
    <text evidence="1">Belongs to the bacterial ribosomal protein bS1 family.</text>
</comment>
<sequence>MTSSTEASTSNSVDNDQQTAATATENNSVTVDDLGSTEAFMAAVDATIKYFNDGDIVTGTVVKVDRDEVLLDIGYKTEGVIPSKELSIKHDVDPFDVVKVGDEIEALVQQKEDKEGRLILSKKRAQYERAWGSIEKIKDEEGVVSGTVIEVVKGGLIVDIGLRGFLPASLVEMRRVRDLQPYVGEEIEAKIIELDKNRNNVVLSRRAWLEQTQSEVRHNFLQQLQKGQIRKGVVSSIVNFGAFVDLGGVDGLVHVSELSWKHIDHPGEVVEVGQPVTVEVLDVDMDRERVSLSLKATQEDPWQAFARLHQIGQIVPGKVTKLVPFGAFVRVEDGIEGLVHVSELAERHVEIPEQVVSVNDDVMVKIIDIDLDRRRISLSLKQANEGMDTTSDEFDPSLYGMTASYDENGNYIYPEGFDPETNEWRPGYDEQRIAWEQQYAEAQARWEAHKKQVIAAEEAEREAAVEQPASATSYTSQAPTEGSLASDEALQALRDKLTNG</sequence>
<dbReference type="InterPro" id="IPR050437">
    <property type="entry name" value="Ribos_protein_bS1-like"/>
</dbReference>
<evidence type="ECO:0000259" key="8">
    <source>
        <dbReference type="PROSITE" id="PS50126"/>
    </source>
</evidence>
<organism evidence="9 10">
    <name type="scientific">Cutibacterium granulosum</name>
    <dbReference type="NCBI Taxonomy" id="33011"/>
    <lineage>
        <taxon>Bacteria</taxon>
        <taxon>Bacillati</taxon>
        <taxon>Actinomycetota</taxon>
        <taxon>Actinomycetes</taxon>
        <taxon>Propionibacteriales</taxon>
        <taxon>Propionibacteriaceae</taxon>
        <taxon>Cutibacterium</taxon>
    </lineage>
</organism>
<evidence type="ECO:0000313" key="9">
    <source>
        <dbReference type="EMBL" id="SNV39397.1"/>
    </source>
</evidence>
<name>A0A239WY89_9ACTN</name>
<dbReference type="SUPFAM" id="SSF50249">
    <property type="entry name" value="Nucleic acid-binding proteins"/>
    <property type="match status" value="4"/>
</dbReference>
<dbReference type="NCBIfam" id="NF005911">
    <property type="entry name" value="PRK07899.1"/>
    <property type="match status" value="1"/>
</dbReference>
<evidence type="ECO:0000256" key="4">
    <source>
        <dbReference type="ARBA" id="ARBA00023274"/>
    </source>
</evidence>
<dbReference type="FunFam" id="2.40.50.140:FF:000039">
    <property type="entry name" value="30S ribosomal protein S1"/>
    <property type="match status" value="1"/>
</dbReference>
<feature type="domain" description="S1 motif" evidence="8">
    <location>
        <begin position="54"/>
        <end position="123"/>
    </location>
</feature>
<feature type="region of interest" description="Disordered" evidence="7">
    <location>
        <begin position="1"/>
        <end position="29"/>
    </location>
</feature>
<evidence type="ECO:0000256" key="7">
    <source>
        <dbReference type="SAM" id="MobiDB-lite"/>
    </source>
</evidence>
<protein>
    <recommendedName>
        <fullName evidence="5">Small ribosomal subunit protein bS1</fullName>
    </recommendedName>
    <alternativeName>
        <fullName evidence="6">30S ribosomal protein S1</fullName>
    </alternativeName>
</protein>
<feature type="compositionally biased region" description="Polar residues" evidence="7">
    <location>
        <begin position="469"/>
        <end position="480"/>
    </location>
</feature>
<keyword evidence="2" id="KW-0694">RNA-binding</keyword>
<dbReference type="InterPro" id="IPR003029">
    <property type="entry name" value="S1_domain"/>
</dbReference>
<dbReference type="AlphaFoldDB" id="A0A239WY89"/>
<dbReference type="GO" id="GO:1990904">
    <property type="term" value="C:ribonucleoprotein complex"/>
    <property type="evidence" value="ECO:0007669"/>
    <property type="project" value="UniProtKB-KW"/>
</dbReference>
<gene>
    <name evidence="9" type="primary">rpsA</name>
    <name evidence="9" type="ORF">SAMEA4412665_01758</name>
</gene>
<dbReference type="RefSeq" id="WP_021104333.1">
    <property type="nucleotide sequence ID" value="NZ_JAWFFS010000002.1"/>
</dbReference>
<evidence type="ECO:0000256" key="5">
    <source>
        <dbReference type="ARBA" id="ARBA00035293"/>
    </source>
</evidence>
<dbReference type="CDD" id="cd05687">
    <property type="entry name" value="S1_RPS1_repeat_ec1_hs1"/>
    <property type="match status" value="1"/>
</dbReference>
<dbReference type="PRINTS" id="PR00681">
    <property type="entry name" value="RIBOSOMALS1"/>
</dbReference>
<dbReference type="eggNOG" id="COG0539">
    <property type="taxonomic scope" value="Bacteria"/>
</dbReference>
<dbReference type="Proteomes" id="UP000215332">
    <property type="component" value="Chromosome 1"/>
</dbReference>
<dbReference type="KEGG" id="cgrn:4412665_01758"/>
<keyword evidence="4" id="KW-0687">Ribonucleoprotein</keyword>
<keyword evidence="3 9" id="KW-0689">Ribosomal protein</keyword>
<dbReference type="FunFam" id="2.40.50.140:FF:000031">
    <property type="entry name" value="30S ribosomal protein S1"/>
    <property type="match status" value="1"/>
</dbReference>
<accession>A0A239WY89</accession>
<dbReference type="Pfam" id="PF00575">
    <property type="entry name" value="S1"/>
    <property type="match status" value="4"/>
</dbReference>
<dbReference type="GO" id="GO:0006412">
    <property type="term" value="P:translation"/>
    <property type="evidence" value="ECO:0007669"/>
    <property type="project" value="TreeGrafter"/>
</dbReference>
<evidence type="ECO:0000256" key="3">
    <source>
        <dbReference type="ARBA" id="ARBA00022980"/>
    </source>
</evidence>
<evidence type="ECO:0000256" key="1">
    <source>
        <dbReference type="ARBA" id="ARBA00006767"/>
    </source>
</evidence>
<evidence type="ECO:0000256" key="6">
    <source>
        <dbReference type="ARBA" id="ARBA00035517"/>
    </source>
</evidence>
<dbReference type="SMART" id="SM00316">
    <property type="entry name" value="S1"/>
    <property type="match status" value="4"/>
</dbReference>
<dbReference type="EMBL" id="LT906441">
    <property type="protein sequence ID" value="SNV39397.1"/>
    <property type="molecule type" value="Genomic_DNA"/>
</dbReference>
<reference evidence="9 10" key="1">
    <citation type="submission" date="2017-06" db="EMBL/GenBank/DDBJ databases">
        <authorList>
            <consortium name="Pathogen Informatics"/>
        </authorList>
    </citation>
    <scope>NUCLEOTIDE SEQUENCE [LARGE SCALE GENOMIC DNA]</scope>
    <source>
        <strain evidence="9 10">NCTC11865</strain>
    </source>
</reference>
<dbReference type="FunFam" id="2.40.50.140:FF:000035">
    <property type="entry name" value="30S ribosomal protein S1"/>
    <property type="match status" value="1"/>
</dbReference>
<dbReference type="Gene3D" id="2.40.50.140">
    <property type="entry name" value="Nucleic acid-binding proteins"/>
    <property type="match status" value="4"/>
</dbReference>
<dbReference type="PANTHER" id="PTHR10724:SF7">
    <property type="entry name" value="SMALL RIBOSOMAL SUBUNIT PROTEIN BS1C"/>
    <property type="match status" value="1"/>
</dbReference>
<feature type="domain" description="S1 motif" evidence="8">
    <location>
        <begin position="227"/>
        <end position="295"/>
    </location>
</feature>
<dbReference type="InterPro" id="IPR012340">
    <property type="entry name" value="NA-bd_OB-fold"/>
</dbReference>
<feature type="domain" description="S1 motif" evidence="8">
    <location>
        <begin position="312"/>
        <end position="381"/>
    </location>
</feature>
<dbReference type="NCBIfam" id="NF005208">
    <property type="entry name" value="PRK06676.1"/>
    <property type="match status" value="1"/>
</dbReference>
<proteinExistence type="inferred from homology"/>
<dbReference type="CDD" id="cd05688">
    <property type="entry name" value="S1_RPS1_repeat_ec3"/>
    <property type="match status" value="1"/>
</dbReference>
<dbReference type="GO" id="GO:0005840">
    <property type="term" value="C:ribosome"/>
    <property type="evidence" value="ECO:0007669"/>
    <property type="project" value="UniProtKB-KW"/>
</dbReference>
<evidence type="ECO:0000313" key="10">
    <source>
        <dbReference type="Proteomes" id="UP000215332"/>
    </source>
</evidence>
<dbReference type="GO" id="GO:0003729">
    <property type="term" value="F:mRNA binding"/>
    <property type="evidence" value="ECO:0007669"/>
    <property type="project" value="TreeGrafter"/>
</dbReference>
<evidence type="ECO:0000256" key="2">
    <source>
        <dbReference type="ARBA" id="ARBA00022884"/>
    </source>
</evidence>
<feature type="domain" description="S1 motif" evidence="8">
    <location>
        <begin position="141"/>
        <end position="206"/>
    </location>
</feature>
<dbReference type="PANTHER" id="PTHR10724">
    <property type="entry name" value="30S RIBOSOMAL PROTEIN S1"/>
    <property type="match status" value="1"/>
</dbReference>
<dbReference type="CDD" id="cd04465">
    <property type="entry name" value="S1_RPS1_repeat_ec2_hs2"/>
    <property type="match status" value="1"/>
</dbReference>